<evidence type="ECO:0000256" key="1">
    <source>
        <dbReference type="ARBA" id="ARBA00023002"/>
    </source>
</evidence>
<dbReference type="SUPFAM" id="SSF51430">
    <property type="entry name" value="NAD(P)-linked oxidoreductase"/>
    <property type="match status" value="1"/>
</dbReference>
<dbReference type="Gene3D" id="3.20.20.100">
    <property type="entry name" value="NADP-dependent oxidoreductase domain"/>
    <property type="match status" value="1"/>
</dbReference>
<reference evidence="5" key="1">
    <citation type="journal article" date="2018" name="Nat. Microbiol.">
        <title>Leveraging single-cell genomics to expand the fungal tree of life.</title>
        <authorList>
            <person name="Ahrendt S.R."/>
            <person name="Quandt C.A."/>
            <person name="Ciobanu D."/>
            <person name="Clum A."/>
            <person name="Salamov A."/>
            <person name="Andreopoulos B."/>
            <person name="Cheng J.F."/>
            <person name="Woyke T."/>
            <person name="Pelin A."/>
            <person name="Henrissat B."/>
            <person name="Reynolds N.K."/>
            <person name="Benny G.L."/>
            <person name="Smith M.E."/>
            <person name="James T.Y."/>
            <person name="Grigoriev I.V."/>
        </authorList>
    </citation>
    <scope>NUCLEOTIDE SEQUENCE [LARGE SCALE GENOMIC DNA]</scope>
</reference>
<dbReference type="EMBL" id="KZ997269">
    <property type="protein sequence ID" value="RKO87646.1"/>
    <property type="molecule type" value="Genomic_DNA"/>
</dbReference>
<dbReference type="PRINTS" id="PR00069">
    <property type="entry name" value="ALDKETRDTASE"/>
</dbReference>
<evidence type="ECO:0000313" key="5">
    <source>
        <dbReference type="Proteomes" id="UP000269721"/>
    </source>
</evidence>
<dbReference type="Proteomes" id="UP000269721">
    <property type="component" value="Unassembled WGS sequence"/>
</dbReference>
<feature type="region of interest" description="Disordered" evidence="2">
    <location>
        <begin position="288"/>
        <end position="319"/>
    </location>
</feature>
<protein>
    <submittedName>
        <fullName evidence="4">Aldo/keto reductase</fullName>
    </submittedName>
</protein>
<proteinExistence type="predicted"/>
<dbReference type="PANTHER" id="PTHR43625">
    <property type="entry name" value="AFLATOXIN B1 ALDEHYDE REDUCTASE"/>
    <property type="match status" value="1"/>
</dbReference>
<feature type="domain" description="NADP-dependent oxidoreductase" evidence="3">
    <location>
        <begin position="26"/>
        <end position="239"/>
    </location>
</feature>
<dbReference type="InterPro" id="IPR020471">
    <property type="entry name" value="AKR"/>
</dbReference>
<keyword evidence="5" id="KW-1185">Reference proteome</keyword>
<accession>A0A4P9WBI0</accession>
<dbReference type="AlphaFoldDB" id="A0A4P9WBI0"/>
<dbReference type="PANTHER" id="PTHR43625:SF40">
    <property type="entry name" value="ALDO-KETO REDUCTASE YAKC [NADP(+)]"/>
    <property type="match status" value="1"/>
</dbReference>
<name>A0A4P9WBI0_9FUNG</name>
<organism evidence="4 5">
    <name type="scientific">Blyttiomyces helicus</name>
    <dbReference type="NCBI Taxonomy" id="388810"/>
    <lineage>
        <taxon>Eukaryota</taxon>
        <taxon>Fungi</taxon>
        <taxon>Fungi incertae sedis</taxon>
        <taxon>Chytridiomycota</taxon>
        <taxon>Chytridiomycota incertae sedis</taxon>
        <taxon>Chytridiomycetes</taxon>
        <taxon>Chytridiomycetes incertae sedis</taxon>
        <taxon>Blyttiomyces</taxon>
    </lineage>
</organism>
<dbReference type="GO" id="GO:0005737">
    <property type="term" value="C:cytoplasm"/>
    <property type="evidence" value="ECO:0007669"/>
    <property type="project" value="TreeGrafter"/>
</dbReference>
<gene>
    <name evidence="4" type="ORF">BDK51DRAFT_35645</name>
</gene>
<dbReference type="InterPro" id="IPR036812">
    <property type="entry name" value="NAD(P)_OxRdtase_dom_sf"/>
</dbReference>
<dbReference type="OrthoDB" id="37537at2759"/>
<dbReference type="InterPro" id="IPR023210">
    <property type="entry name" value="NADP_OxRdtase_dom"/>
</dbReference>
<dbReference type="InterPro" id="IPR050791">
    <property type="entry name" value="Aldo-Keto_reductase"/>
</dbReference>
<evidence type="ECO:0000256" key="2">
    <source>
        <dbReference type="SAM" id="MobiDB-lite"/>
    </source>
</evidence>
<dbReference type="Pfam" id="PF00248">
    <property type="entry name" value="Aldo_ket_red"/>
    <property type="match status" value="1"/>
</dbReference>
<dbReference type="GO" id="GO:0016491">
    <property type="term" value="F:oxidoreductase activity"/>
    <property type="evidence" value="ECO:0007669"/>
    <property type="project" value="UniProtKB-KW"/>
</dbReference>
<sequence>MCTSLDDQPGKNGPEVSALGFGAMGLYGANENERLIGRVLATRRSEVFLCTEFGVILGPNGVPAGISGSADYVRQSCEASLKRLNTDYIELYYVHRIDPNTPIEETVGAMAELVKEGKIHHLGLSESSVSTLRRAHAVHPIAAIQVEYSPWEVSIEDNGLLAACCELGVAIVAYSPLGAGFLTGKFRSADELDPNDRRRASPRFQGENFAKNVEIALQFKKLSEAKGVSASQLVLGRALGWGNICLFFNHLEDNLAANQISHSDEDDGAIRDLIKQISVAGTRYAEAGMKPTSLDPDPTKLGANRVGSGSNGVGSNELGVPALLDPTKMGLWVRDRQMDSRGL</sequence>
<feature type="compositionally biased region" description="Low complexity" evidence="2">
    <location>
        <begin position="302"/>
        <end position="319"/>
    </location>
</feature>
<evidence type="ECO:0000259" key="3">
    <source>
        <dbReference type="Pfam" id="PF00248"/>
    </source>
</evidence>
<evidence type="ECO:0000313" key="4">
    <source>
        <dbReference type="EMBL" id="RKO87646.1"/>
    </source>
</evidence>
<keyword evidence="1" id="KW-0560">Oxidoreductase</keyword>